<evidence type="ECO:0000313" key="2">
    <source>
        <dbReference type="Proteomes" id="UP001290101"/>
    </source>
</evidence>
<organism evidence="1 2">
    <name type="scientific">Micromonospora sicca</name>
    <dbReference type="NCBI Taxonomy" id="2202420"/>
    <lineage>
        <taxon>Bacteria</taxon>
        <taxon>Bacillati</taxon>
        <taxon>Actinomycetota</taxon>
        <taxon>Actinomycetes</taxon>
        <taxon>Micromonosporales</taxon>
        <taxon>Micromonosporaceae</taxon>
        <taxon>Micromonospora</taxon>
    </lineage>
</organism>
<keyword evidence="2" id="KW-1185">Reference proteome</keyword>
<reference evidence="1 2" key="1">
    <citation type="submission" date="2023-12" db="EMBL/GenBank/DDBJ databases">
        <title>Micromonospora sp. nov., isolated from Atacama Desert.</title>
        <authorList>
            <person name="Carro L."/>
            <person name="Golinska P."/>
            <person name="Klenk H.-P."/>
            <person name="Goodfellow M."/>
        </authorList>
    </citation>
    <scope>NUCLEOTIDE SEQUENCE [LARGE SCALE GENOMIC DNA]</scope>
    <source>
        <strain evidence="1 2">4G53</strain>
    </source>
</reference>
<gene>
    <name evidence="1" type="ORF">U2F25_29705</name>
</gene>
<dbReference type="RefSeq" id="WP_322443170.1">
    <property type="nucleotide sequence ID" value="NZ_JAXOTQ010000049.1"/>
</dbReference>
<accession>A0ABU5JMH0</accession>
<protein>
    <submittedName>
        <fullName evidence="1">Uncharacterized protein</fullName>
    </submittedName>
</protein>
<proteinExistence type="predicted"/>
<dbReference type="Proteomes" id="UP001290101">
    <property type="component" value="Unassembled WGS sequence"/>
</dbReference>
<sequence length="62" mass="7075">MRRIDERVAVDPDDWGGRPEEREIIARLHRTKEEIPQAGTGIDATAPIERVVDEILRLANMP</sequence>
<comment type="caution">
    <text evidence="1">The sequence shown here is derived from an EMBL/GenBank/DDBJ whole genome shotgun (WGS) entry which is preliminary data.</text>
</comment>
<dbReference type="EMBL" id="JAXOTQ010000049">
    <property type="protein sequence ID" value="MDZ5493593.1"/>
    <property type="molecule type" value="Genomic_DNA"/>
</dbReference>
<evidence type="ECO:0000313" key="1">
    <source>
        <dbReference type="EMBL" id="MDZ5493593.1"/>
    </source>
</evidence>
<name>A0ABU5JMH0_9ACTN</name>